<keyword evidence="2" id="KW-1185">Reference proteome</keyword>
<proteinExistence type="predicted"/>
<accession>A0A914PVV6</accession>
<sequence length="592" mass="67553">MGVLFQYASPRKLCHNVCNECGEKIRVGALVSFYQQQKWHHYDCFWTQRAVDEYRKSDIMILLKRRPINNGRRTVSLKEYDKDPDGYQLEITLAELAKIREQFALAKEHKTQYFIPSVLRTNDVNCAAEKCYFRSGRGSAETTSDEKYLCAAPECLQCHLKNGYIIIGLRIRYQTKTYHPECLAAIGKVNIDGVEIGNYHKLGSYQKERLRKCFKKSKDFDIPSIKKAKRGDYCTLADCPAANGQPSKFPWPYTIKQDELQVKFHGDIYHPSCFKSAKKSEIDIKNFLGYDSLSQGTKQLLEKIFEDIEMDIEEGESSGNSDCGGSSGFKSDQMDNDIEGPPAKNAGVGAQTVNHREEREGNQESENLVENVVSGNDMDDVIEIPEIKKEVKAEQEYITIDDDDETDVVKVEPQNDIRQNGKEVQPIIIQEPFVNTIFQLFQLPSEDFIRSTLANLKITFTRDGYGFLCKIKYTDIPATASPGTTFEISSSEYSFFKCLSLFFTGEENHYYCTIDGIDFSKVDESSEEFKKLHECNKLTNAHFNLICSWLKCRIGIFSNGRLSGKYGNWNGNEPIFLIQNENGFFKPVLSLN</sequence>
<dbReference type="AlphaFoldDB" id="A0A914PVV6"/>
<name>A0A914PVV6_9BILA</name>
<evidence type="ECO:0000313" key="3">
    <source>
        <dbReference type="WBParaSite" id="PDA_v2.g18972.t1"/>
    </source>
</evidence>
<organism evidence="2 3">
    <name type="scientific">Panagrolaimus davidi</name>
    <dbReference type="NCBI Taxonomy" id="227884"/>
    <lineage>
        <taxon>Eukaryota</taxon>
        <taxon>Metazoa</taxon>
        <taxon>Ecdysozoa</taxon>
        <taxon>Nematoda</taxon>
        <taxon>Chromadorea</taxon>
        <taxon>Rhabditida</taxon>
        <taxon>Tylenchina</taxon>
        <taxon>Panagrolaimomorpha</taxon>
        <taxon>Panagrolaimoidea</taxon>
        <taxon>Panagrolaimidae</taxon>
        <taxon>Panagrolaimus</taxon>
    </lineage>
</organism>
<dbReference type="Proteomes" id="UP000887578">
    <property type="component" value="Unplaced"/>
</dbReference>
<evidence type="ECO:0000313" key="2">
    <source>
        <dbReference type="Proteomes" id="UP000887578"/>
    </source>
</evidence>
<feature type="region of interest" description="Disordered" evidence="1">
    <location>
        <begin position="314"/>
        <end position="366"/>
    </location>
</feature>
<dbReference type="WBParaSite" id="PDA_v2.g18972.t1">
    <property type="protein sequence ID" value="PDA_v2.g18972.t1"/>
    <property type="gene ID" value="PDA_v2.g18972"/>
</dbReference>
<evidence type="ECO:0000256" key="1">
    <source>
        <dbReference type="SAM" id="MobiDB-lite"/>
    </source>
</evidence>
<protein>
    <submittedName>
        <fullName evidence="3">PARP-type domain-containing protein</fullName>
    </submittedName>
</protein>
<reference evidence="3" key="1">
    <citation type="submission" date="2022-11" db="UniProtKB">
        <authorList>
            <consortium name="WormBaseParasite"/>
        </authorList>
    </citation>
    <scope>IDENTIFICATION</scope>
</reference>